<evidence type="ECO:0000259" key="1">
    <source>
        <dbReference type="Pfam" id="PF00626"/>
    </source>
</evidence>
<name>A0A8S0XJ65_CYCAE</name>
<dbReference type="Pfam" id="PF08033">
    <property type="entry name" value="Sec23_BS"/>
    <property type="match status" value="1"/>
</dbReference>
<dbReference type="InterPro" id="IPR006896">
    <property type="entry name" value="Sec23/24_trunk_dom"/>
</dbReference>
<dbReference type="GO" id="GO:0070971">
    <property type="term" value="C:endoplasmic reticulum exit site"/>
    <property type="evidence" value="ECO:0007669"/>
    <property type="project" value="TreeGrafter"/>
</dbReference>
<dbReference type="EMBL" id="CACVBS010000044">
    <property type="protein sequence ID" value="CAA7264273.1"/>
    <property type="molecule type" value="Genomic_DNA"/>
</dbReference>
<evidence type="ECO:0000259" key="3">
    <source>
        <dbReference type="Pfam" id="PF04815"/>
    </source>
</evidence>
<dbReference type="GO" id="GO:0030127">
    <property type="term" value="C:COPII vesicle coat"/>
    <property type="evidence" value="ECO:0007669"/>
    <property type="project" value="InterPro"/>
</dbReference>
<evidence type="ECO:0000259" key="4">
    <source>
        <dbReference type="Pfam" id="PF08033"/>
    </source>
</evidence>
<proteinExistence type="predicted"/>
<evidence type="ECO:0000313" key="5">
    <source>
        <dbReference type="EMBL" id="CAA7264273.1"/>
    </source>
</evidence>
<dbReference type="GO" id="GO:0008270">
    <property type="term" value="F:zinc ion binding"/>
    <property type="evidence" value="ECO:0007669"/>
    <property type="project" value="TreeGrafter"/>
</dbReference>
<dbReference type="SUPFAM" id="SSF81811">
    <property type="entry name" value="Helical domain of Sec23/24"/>
    <property type="match status" value="1"/>
</dbReference>
<dbReference type="Pfam" id="PF04811">
    <property type="entry name" value="Sec23_trunk"/>
    <property type="match status" value="1"/>
</dbReference>
<dbReference type="InterPro" id="IPR036465">
    <property type="entry name" value="vWFA_dom_sf"/>
</dbReference>
<dbReference type="GO" id="GO:0090110">
    <property type="term" value="P:COPII-coated vesicle cargo loading"/>
    <property type="evidence" value="ECO:0007669"/>
    <property type="project" value="TreeGrafter"/>
</dbReference>
<dbReference type="OrthoDB" id="49016at2759"/>
<dbReference type="InterPro" id="IPR006900">
    <property type="entry name" value="Sec23/24_helical_dom"/>
</dbReference>
<reference evidence="5 6" key="1">
    <citation type="submission" date="2020-01" db="EMBL/GenBank/DDBJ databases">
        <authorList>
            <person name="Gupta K D."/>
        </authorList>
    </citation>
    <scope>NUCLEOTIDE SEQUENCE [LARGE SCALE GENOMIC DNA]</scope>
</reference>
<comment type="caution">
    <text evidence="5">The sequence shown here is derived from an EMBL/GenBank/DDBJ whole genome shotgun (WGS) entry which is preliminary data.</text>
</comment>
<dbReference type="InterPro" id="IPR029006">
    <property type="entry name" value="ADF-H/Gelsolin-like_dom_sf"/>
</dbReference>
<evidence type="ECO:0000259" key="2">
    <source>
        <dbReference type="Pfam" id="PF04811"/>
    </source>
</evidence>
<organism evidence="5 6">
    <name type="scientific">Cyclocybe aegerita</name>
    <name type="common">Black poplar mushroom</name>
    <name type="synonym">Agrocybe aegerita</name>
    <dbReference type="NCBI Taxonomy" id="1973307"/>
    <lineage>
        <taxon>Eukaryota</taxon>
        <taxon>Fungi</taxon>
        <taxon>Dikarya</taxon>
        <taxon>Basidiomycota</taxon>
        <taxon>Agaricomycotina</taxon>
        <taxon>Agaricomycetes</taxon>
        <taxon>Agaricomycetidae</taxon>
        <taxon>Agaricales</taxon>
        <taxon>Agaricineae</taxon>
        <taxon>Bolbitiaceae</taxon>
        <taxon>Cyclocybe</taxon>
    </lineage>
</organism>
<feature type="domain" description="Gelsolin-like" evidence="1">
    <location>
        <begin position="329"/>
        <end position="385"/>
    </location>
</feature>
<dbReference type="SUPFAM" id="SSF82754">
    <property type="entry name" value="C-terminal, gelsolin-like domain of Sec23/24"/>
    <property type="match status" value="1"/>
</dbReference>
<dbReference type="AlphaFoldDB" id="A0A8S0XJ65"/>
<gene>
    <name evidence="5" type="ORF">AAE3_LOCUS6552</name>
</gene>
<dbReference type="SUPFAM" id="SSF53300">
    <property type="entry name" value="vWA-like"/>
    <property type="match status" value="1"/>
</dbReference>
<feature type="domain" description="Sec23/Sec24 beta-sandwich" evidence="4">
    <location>
        <begin position="86"/>
        <end position="170"/>
    </location>
</feature>
<dbReference type="Gene3D" id="2.60.40.1670">
    <property type="entry name" value="beta-sandwich domain of Sec23/24"/>
    <property type="match status" value="1"/>
</dbReference>
<keyword evidence="6" id="KW-1185">Reference proteome</keyword>
<feature type="domain" description="Sec23/Sec24 trunk" evidence="2">
    <location>
        <begin position="2"/>
        <end position="80"/>
    </location>
</feature>
<dbReference type="InterPro" id="IPR036180">
    <property type="entry name" value="Gelsolin-like_dom_sf"/>
</dbReference>
<dbReference type="PANTHER" id="PTHR13803:SF4">
    <property type="entry name" value="SECRETORY 24CD, ISOFORM C"/>
    <property type="match status" value="1"/>
</dbReference>
<accession>A0A8S0XJ65</accession>
<dbReference type="Gene3D" id="3.40.20.10">
    <property type="entry name" value="Severin"/>
    <property type="match status" value="1"/>
</dbReference>
<dbReference type="GO" id="GO:0000149">
    <property type="term" value="F:SNARE binding"/>
    <property type="evidence" value="ECO:0007669"/>
    <property type="project" value="TreeGrafter"/>
</dbReference>
<dbReference type="InterPro" id="IPR036175">
    <property type="entry name" value="Sec23/24_helical_dom_sf"/>
</dbReference>
<feature type="domain" description="Sec23/Sec24 helical" evidence="3">
    <location>
        <begin position="181"/>
        <end position="281"/>
    </location>
</feature>
<dbReference type="SUPFAM" id="SSF81995">
    <property type="entry name" value="beta-sandwich domain of Sec23/24"/>
    <property type="match status" value="1"/>
</dbReference>
<dbReference type="InterPro" id="IPR007123">
    <property type="entry name" value="Gelsolin-like_dom"/>
</dbReference>
<sequence length="462" mass="51597">MYDTDKERVLHAPRSTTWISIAEECAEEGVGVSMFLAPGRYMDVGSVGIVPTLSGGELFWHPRYVPERDYSLVRSQLARLVSRTQGFNCSLRVRCSHGLQVKTHYGAFFLSAPTELTFGNISSDSAFTVELEHTRNLSARAYAFLQCAALYTSVEGQRRVRVINLAMNVVELAGSVFQYADMETVVAHLAKAAMASMTQQRTLITREDLMEKCSALLLGYRKQCAAATRSTQLIIPEAFRALPAFTLALQKTKPLKARQVSSDVRNYHIHRILSMGARTLMFYLYPRLLALHDLDESIALPQLVENADGVKVERVIAPSCMRDSYFFMQASGVYLIDNEETVIFWVGSSVSPQLLQDLFGVDDINSLKPQMYNLPVLPTTLSTQVHNILSLRFAQRGRPVKILLARQNMDAAEIEFSDMLVEDQNNGAMSYIDYLAVIHRQITKVLNDGGSFSASGIRGSPW</sequence>
<dbReference type="GO" id="GO:0006886">
    <property type="term" value="P:intracellular protein transport"/>
    <property type="evidence" value="ECO:0007669"/>
    <property type="project" value="InterPro"/>
</dbReference>
<dbReference type="PANTHER" id="PTHR13803">
    <property type="entry name" value="SEC24-RELATED PROTEIN"/>
    <property type="match status" value="1"/>
</dbReference>
<dbReference type="Pfam" id="PF00626">
    <property type="entry name" value="Gelsolin"/>
    <property type="match status" value="1"/>
</dbReference>
<dbReference type="Pfam" id="PF04815">
    <property type="entry name" value="Sec23_helical"/>
    <property type="match status" value="1"/>
</dbReference>
<dbReference type="InterPro" id="IPR050550">
    <property type="entry name" value="SEC23_SEC24_subfamily"/>
</dbReference>
<protein>
    <submittedName>
        <fullName evidence="5">Uncharacterized protein</fullName>
    </submittedName>
</protein>
<dbReference type="Proteomes" id="UP000467700">
    <property type="component" value="Unassembled WGS sequence"/>
</dbReference>
<evidence type="ECO:0000313" key="6">
    <source>
        <dbReference type="Proteomes" id="UP000467700"/>
    </source>
</evidence>
<dbReference type="InterPro" id="IPR012990">
    <property type="entry name" value="Beta-sandwich_Sec23_24"/>
</dbReference>